<reference evidence="1" key="1">
    <citation type="submission" date="2016-01" db="EMBL/GenBank/DDBJ databases">
        <title>Reference transcriptome for the parasite Schistocephalus solidus: insights into the molecular evolution of parasitism.</title>
        <authorList>
            <person name="Hebert F.O."/>
            <person name="Grambauer S."/>
            <person name="Barber I."/>
            <person name="Landry C.R."/>
            <person name="Aubin-Horth N."/>
        </authorList>
    </citation>
    <scope>NUCLEOTIDE SEQUENCE</scope>
</reference>
<name>A0A0X3NUD2_SCHSO</name>
<gene>
    <name evidence="1" type="ORF">TR148768</name>
</gene>
<dbReference type="AlphaFoldDB" id="A0A0X3NUD2"/>
<proteinExistence type="predicted"/>
<sequence>PIQLERANELKVCDWVLRANFTDKILPMINLSRKIYSGRFQVDIGSVARSLPIKKDAKIIPLRSRGQILQNSENILVGDFGEAPQDNSCCISDTSPGVMNRGEVCQGLVHDAFRFFRSSW</sequence>
<accession>A0A0X3NUD2</accession>
<dbReference type="EMBL" id="GEEE01020505">
    <property type="protein sequence ID" value="JAP42720.1"/>
    <property type="molecule type" value="Transcribed_RNA"/>
</dbReference>
<protein>
    <submittedName>
        <fullName evidence="1">Uncharacterized protein</fullName>
    </submittedName>
</protein>
<evidence type="ECO:0000313" key="1">
    <source>
        <dbReference type="EMBL" id="JAP42720.1"/>
    </source>
</evidence>
<feature type="non-terminal residue" evidence="1">
    <location>
        <position position="1"/>
    </location>
</feature>
<organism evidence="1">
    <name type="scientific">Schistocephalus solidus</name>
    <name type="common">Tapeworm</name>
    <dbReference type="NCBI Taxonomy" id="70667"/>
    <lineage>
        <taxon>Eukaryota</taxon>
        <taxon>Metazoa</taxon>
        <taxon>Spiralia</taxon>
        <taxon>Lophotrochozoa</taxon>
        <taxon>Platyhelminthes</taxon>
        <taxon>Cestoda</taxon>
        <taxon>Eucestoda</taxon>
        <taxon>Diphyllobothriidea</taxon>
        <taxon>Diphyllobothriidae</taxon>
        <taxon>Schistocephalus</taxon>
    </lineage>
</organism>